<reference evidence="6" key="1">
    <citation type="submission" date="2020-11" db="EMBL/GenBank/DDBJ databases">
        <authorList>
            <person name="Tran Van P."/>
        </authorList>
    </citation>
    <scope>NUCLEOTIDE SEQUENCE</scope>
</reference>
<proteinExistence type="predicted"/>
<accession>A0A7R9HAB3</accession>
<keyword evidence="3 5" id="KW-1133">Transmembrane helix</keyword>
<name>A0A7R9HAB3_TIMPO</name>
<comment type="subcellular location">
    <subcellularLocation>
        <location evidence="1">Membrane</location>
        <topology evidence="1">Multi-pass membrane protein</topology>
    </subcellularLocation>
</comment>
<dbReference type="PANTHER" id="PTHR23291">
    <property type="entry name" value="BAX INHIBITOR-RELATED"/>
    <property type="match status" value="1"/>
</dbReference>
<sequence>MQSMNLVLVRSMTQYLESRQSLVPDLVRLYSASTQRIFPQHGAARINDRESCFNDRPHALLVLSLYSGRAQHRPCIRALVDIACSRGYTMDHTTMATIPLIFAQEDVEFGGKPGITEDFAYNNNVQQSSLNIRMGFLRKVYGLLTIQLTISAIVGAICMFQPEVRTFIHTNDWMVMIALLLSIVFLVALHFKRKEYPTNLFLLAAFNFVVVHDASKVQSEATTYPTFSSHWSVLEHDRLTYKHTVRDTCSALRTPQGEHIRYGQSETFVQAYAIGVVLTFYDQVIVLQALVLTLSVVAGLSAFTFQTKRDFSFLGYGLFGGLMLLMVAGIMQLFLGSSVFELVISLAGAFLFAIFIVYDTQMLMKTLSPEEYILATINLYLDIVNLFLYILRALEAVRRQ</sequence>
<feature type="transmembrane region" description="Helical" evidence="5">
    <location>
        <begin position="140"/>
        <end position="161"/>
    </location>
</feature>
<dbReference type="GO" id="GO:0043066">
    <property type="term" value="P:negative regulation of apoptotic process"/>
    <property type="evidence" value="ECO:0007669"/>
    <property type="project" value="TreeGrafter"/>
</dbReference>
<dbReference type="Pfam" id="PF01027">
    <property type="entry name" value="Bax1-I"/>
    <property type="match status" value="2"/>
</dbReference>
<dbReference type="EMBL" id="OD005755">
    <property type="protein sequence ID" value="CAD7412038.1"/>
    <property type="molecule type" value="Genomic_DNA"/>
</dbReference>
<feature type="transmembrane region" description="Helical" evidence="5">
    <location>
        <begin position="311"/>
        <end position="335"/>
    </location>
</feature>
<evidence type="ECO:0000256" key="2">
    <source>
        <dbReference type="ARBA" id="ARBA00022692"/>
    </source>
</evidence>
<dbReference type="PANTHER" id="PTHR23291:SF50">
    <property type="entry name" value="PROTEIN LIFEGUARD 4"/>
    <property type="match status" value="1"/>
</dbReference>
<feature type="transmembrane region" description="Helical" evidence="5">
    <location>
        <begin position="284"/>
        <end position="305"/>
    </location>
</feature>
<keyword evidence="4 5" id="KW-0472">Membrane</keyword>
<dbReference type="GO" id="GO:0016020">
    <property type="term" value="C:membrane"/>
    <property type="evidence" value="ECO:0007669"/>
    <property type="project" value="UniProtKB-SubCell"/>
</dbReference>
<dbReference type="InterPro" id="IPR006214">
    <property type="entry name" value="Bax_inhibitor_1-related"/>
</dbReference>
<evidence type="ECO:0000256" key="4">
    <source>
        <dbReference type="ARBA" id="ARBA00023136"/>
    </source>
</evidence>
<dbReference type="AlphaFoldDB" id="A0A7R9HAB3"/>
<feature type="transmembrane region" description="Helical" evidence="5">
    <location>
        <begin position="372"/>
        <end position="391"/>
    </location>
</feature>
<gene>
    <name evidence="6" type="ORF">TPSB3V08_LOCUS8206</name>
</gene>
<protein>
    <submittedName>
        <fullName evidence="6">Uncharacterized protein</fullName>
    </submittedName>
</protein>
<evidence type="ECO:0000256" key="5">
    <source>
        <dbReference type="SAM" id="Phobius"/>
    </source>
</evidence>
<feature type="transmembrane region" description="Helical" evidence="5">
    <location>
        <begin position="342"/>
        <end position="360"/>
    </location>
</feature>
<evidence type="ECO:0000256" key="3">
    <source>
        <dbReference type="ARBA" id="ARBA00022989"/>
    </source>
</evidence>
<feature type="transmembrane region" description="Helical" evidence="5">
    <location>
        <begin position="173"/>
        <end position="191"/>
    </location>
</feature>
<evidence type="ECO:0000256" key="1">
    <source>
        <dbReference type="ARBA" id="ARBA00004141"/>
    </source>
</evidence>
<organism evidence="6">
    <name type="scientific">Timema poppense</name>
    <name type="common">Walking stick</name>
    <dbReference type="NCBI Taxonomy" id="170557"/>
    <lineage>
        <taxon>Eukaryota</taxon>
        <taxon>Metazoa</taxon>
        <taxon>Ecdysozoa</taxon>
        <taxon>Arthropoda</taxon>
        <taxon>Hexapoda</taxon>
        <taxon>Insecta</taxon>
        <taxon>Pterygota</taxon>
        <taxon>Neoptera</taxon>
        <taxon>Polyneoptera</taxon>
        <taxon>Phasmatodea</taxon>
        <taxon>Timematodea</taxon>
        <taxon>Timematoidea</taxon>
        <taxon>Timematidae</taxon>
        <taxon>Timema</taxon>
    </lineage>
</organism>
<evidence type="ECO:0000313" key="6">
    <source>
        <dbReference type="EMBL" id="CAD7412038.1"/>
    </source>
</evidence>
<keyword evidence="2 5" id="KW-0812">Transmembrane</keyword>